<dbReference type="Pfam" id="PF00953">
    <property type="entry name" value="Glycos_transf_4"/>
    <property type="match status" value="1"/>
</dbReference>
<evidence type="ECO:0000256" key="3">
    <source>
        <dbReference type="ARBA" id="ARBA00022692"/>
    </source>
</evidence>
<feature type="transmembrane region" description="Helical" evidence="6">
    <location>
        <begin position="43"/>
        <end position="64"/>
    </location>
</feature>
<reference evidence="7" key="1">
    <citation type="submission" date="2019-08" db="EMBL/GenBank/DDBJ databases">
        <authorList>
            <person name="Kucharzyk K."/>
            <person name="Murdoch R.W."/>
            <person name="Higgins S."/>
            <person name="Loffler F."/>
        </authorList>
    </citation>
    <scope>NUCLEOTIDE SEQUENCE</scope>
</reference>
<feature type="transmembrane region" description="Helical" evidence="6">
    <location>
        <begin position="20"/>
        <end position="36"/>
    </location>
</feature>
<dbReference type="AlphaFoldDB" id="A0A645C5G2"/>
<evidence type="ECO:0000256" key="4">
    <source>
        <dbReference type="ARBA" id="ARBA00022989"/>
    </source>
</evidence>
<proteinExistence type="predicted"/>
<dbReference type="EC" id="2.7.8.13" evidence="7"/>
<dbReference type="GO" id="GO:0071555">
    <property type="term" value="P:cell wall organization"/>
    <property type="evidence" value="ECO:0007669"/>
    <property type="project" value="TreeGrafter"/>
</dbReference>
<keyword evidence="3 6" id="KW-0812">Transmembrane</keyword>
<evidence type="ECO:0000256" key="1">
    <source>
        <dbReference type="ARBA" id="ARBA00004141"/>
    </source>
</evidence>
<protein>
    <submittedName>
        <fullName evidence="7">Phospho-N-acetylmuramoyl-pentapeptide-transferase</fullName>
        <ecNumber evidence="7">2.7.8.13</ecNumber>
    </submittedName>
</protein>
<sequence length="139" mass="15335">MIALFAFWFLSNTSLDTPTSLFLSLWLGSLIAFLYFNVYPARIWLGDVGALSFGATFAVIAILLGKIVPLIIIGSPFIIEGMSSAIQIFSKKYFGKKIFPAAPIHLTLQKIGWEEPKIVTRAWLAGIILAIFGLWLGLN</sequence>
<dbReference type="EMBL" id="VSSQ01025019">
    <property type="protein sequence ID" value="MPM72882.1"/>
    <property type="molecule type" value="Genomic_DNA"/>
</dbReference>
<keyword evidence="2 7" id="KW-0808">Transferase</keyword>
<feature type="transmembrane region" description="Helical" evidence="6">
    <location>
        <begin position="118"/>
        <end position="138"/>
    </location>
</feature>
<dbReference type="PANTHER" id="PTHR22926">
    <property type="entry name" value="PHOSPHO-N-ACETYLMURAMOYL-PENTAPEPTIDE-TRANSFERASE"/>
    <property type="match status" value="1"/>
</dbReference>
<keyword evidence="4 6" id="KW-1133">Transmembrane helix</keyword>
<comment type="caution">
    <text evidence="7">The sequence shown here is derived from an EMBL/GenBank/DDBJ whole genome shotgun (WGS) entry which is preliminary data.</text>
</comment>
<evidence type="ECO:0000313" key="7">
    <source>
        <dbReference type="EMBL" id="MPM72882.1"/>
    </source>
</evidence>
<name>A0A645C5G2_9ZZZZ</name>
<dbReference type="GO" id="GO:0044038">
    <property type="term" value="P:cell wall macromolecule biosynthetic process"/>
    <property type="evidence" value="ECO:0007669"/>
    <property type="project" value="TreeGrafter"/>
</dbReference>
<dbReference type="InterPro" id="IPR000715">
    <property type="entry name" value="Glycosyl_transferase_4"/>
</dbReference>
<evidence type="ECO:0000256" key="5">
    <source>
        <dbReference type="ARBA" id="ARBA00023136"/>
    </source>
</evidence>
<dbReference type="GO" id="GO:0016780">
    <property type="term" value="F:phosphotransferase activity, for other substituted phosphate groups"/>
    <property type="evidence" value="ECO:0007669"/>
    <property type="project" value="InterPro"/>
</dbReference>
<gene>
    <name evidence="7" type="primary">mraY_35</name>
    <name evidence="7" type="ORF">SDC9_119858</name>
</gene>
<comment type="subcellular location">
    <subcellularLocation>
        <location evidence="1">Membrane</location>
        <topology evidence="1">Multi-pass membrane protein</topology>
    </subcellularLocation>
</comment>
<organism evidence="7">
    <name type="scientific">bioreactor metagenome</name>
    <dbReference type="NCBI Taxonomy" id="1076179"/>
    <lineage>
        <taxon>unclassified sequences</taxon>
        <taxon>metagenomes</taxon>
        <taxon>ecological metagenomes</taxon>
    </lineage>
</organism>
<dbReference type="GO" id="GO:0005886">
    <property type="term" value="C:plasma membrane"/>
    <property type="evidence" value="ECO:0007669"/>
    <property type="project" value="TreeGrafter"/>
</dbReference>
<evidence type="ECO:0000256" key="6">
    <source>
        <dbReference type="SAM" id="Phobius"/>
    </source>
</evidence>
<evidence type="ECO:0000256" key="2">
    <source>
        <dbReference type="ARBA" id="ARBA00022679"/>
    </source>
</evidence>
<accession>A0A645C5G2</accession>
<dbReference type="PANTHER" id="PTHR22926:SF5">
    <property type="entry name" value="PHOSPHO-N-ACETYLMURAMOYL-PENTAPEPTIDE-TRANSFERASE HOMOLOG"/>
    <property type="match status" value="1"/>
</dbReference>
<keyword evidence="5 6" id="KW-0472">Membrane</keyword>